<evidence type="ECO:0000256" key="1">
    <source>
        <dbReference type="ARBA" id="ARBA00004651"/>
    </source>
</evidence>
<evidence type="ECO:0000256" key="5">
    <source>
        <dbReference type="ARBA" id="ARBA00022692"/>
    </source>
</evidence>
<feature type="transmembrane region" description="Helical" evidence="9">
    <location>
        <begin position="128"/>
        <end position="148"/>
    </location>
</feature>
<protein>
    <submittedName>
        <fullName evidence="11">Sodium/proton antiporter</fullName>
    </submittedName>
</protein>
<keyword evidence="7 9" id="KW-0472">Membrane</keyword>
<feature type="transmembrane region" description="Helical" evidence="9">
    <location>
        <begin position="154"/>
        <end position="177"/>
    </location>
</feature>
<keyword evidence="6 9" id="KW-1133">Transmembrane helix</keyword>
<dbReference type="PANTHER" id="PTHR33451:SF3">
    <property type="entry name" value="MALATE-2H(+)_NA(+)-LACTATE ANTIPORTER"/>
    <property type="match status" value="1"/>
</dbReference>
<dbReference type="GO" id="GO:0015297">
    <property type="term" value="F:antiporter activity"/>
    <property type="evidence" value="ECO:0007669"/>
    <property type="project" value="UniProtKB-KW"/>
</dbReference>
<keyword evidence="5 9" id="KW-0812">Transmembrane</keyword>
<dbReference type="InterPro" id="IPR004770">
    <property type="entry name" value="Na/H_antiport_NhaC"/>
</dbReference>
<evidence type="ECO:0000256" key="8">
    <source>
        <dbReference type="ARBA" id="ARBA00038435"/>
    </source>
</evidence>
<feature type="transmembrane region" description="Helical" evidence="9">
    <location>
        <begin position="431"/>
        <end position="450"/>
    </location>
</feature>
<feature type="transmembrane region" description="Helical" evidence="9">
    <location>
        <begin position="56"/>
        <end position="74"/>
    </location>
</feature>
<evidence type="ECO:0000313" key="11">
    <source>
        <dbReference type="EMBL" id="SUO95849.1"/>
    </source>
</evidence>
<dbReference type="InterPro" id="IPR052180">
    <property type="entry name" value="NhaC_Na-H+_Antiporter"/>
</dbReference>
<keyword evidence="12" id="KW-1185">Reference proteome</keyword>
<feature type="transmembrane region" description="Helical" evidence="9">
    <location>
        <begin position="28"/>
        <end position="49"/>
    </location>
</feature>
<keyword evidence="2" id="KW-0813">Transport</keyword>
<accession>A0A380MTB0</accession>
<comment type="subcellular location">
    <subcellularLocation>
        <location evidence="1">Cell membrane</location>
        <topology evidence="1">Multi-pass membrane protein</topology>
    </subcellularLocation>
</comment>
<comment type="similarity">
    <text evidence="8">Belongs to the NhaC Na(+)/H(+) (TC 2.A.35) antiporter family.</text>
</comment>
<organism evidence="11 12">
    <name type="scientific">Suttonella ornithocola</name>
    <dbReference type="NCBI Taxonomy" id="279832"/>
    <lineage>
        <taxon>Bacteria</taxon>
        <taxon>Pseudomonadati</taxon>
        <taxon>Pseudomonadota</taxon>
        <taxon>Gammaproteobacteria</taxon>
        <taxon>Cardiobacteriales</taxon>
        <taxon>Cardiobacteriaceae</taxon>
        <taxon>Suttonella</taxon>
    </lineage>
</organism>
<evidence type="ECO:0000313" key="12">
    <source>
        <dbReference type="Proteomes" id="UP000254601"/>
    </source>
</evidence>
<dbReference type="Pfam" id="PF03553">
    <property type="entry name" value="Na_H_antiporter"/>
    <property type="match status" value="1"/>
</dbReference>
<feature type="transmembrane region" description="Helical" evidence="9">
    <location>
        <begin position="462"/>
        <end position="484"/>
    </location>
</feature>
<sequence length="517" mass="55527">MLGHARCMVKSEMQNTTVATDNSILPPLWLALLPIVLTIGVMATQLFVFGNFAPHVPLMFGIAFVGLTGLYSGMSWMDTRQGVFHVIHVSMPSLSVLVLVGMIIGVWIASGTVPTLIYYGLNLIHPKFFLAAAMLICSFISLSLGASWATVGTIGLALMGIGSGFGIPMYWTAGAVISGSFFGDKISPLSDTTNLTPALTGTNVFDHIKNMLPTTIPSMVLAFLIYLIMGGQLAHESDESAQAIMQISQTLQAHFTLSPWLLIPPGIVLILAILKKPPLPSLFIGVLSGMIVGYFVQDGITVSDMFEYAQNGYKIHTGVESIDLLLNKGGIQSMMWTISLILLALGFGGALERTGCLEVVINTLINRVKSFGGVQASATGTAFFTNMITGDPYISLALPGRMFSPLYRGMGYSTLNLGRSLEEGGTLMSPLIPWNAGGAFCITALGLGIIDGGQMENLWYIPLSFACWLSPIIGIFYGFAGWFCPRASEEERAKWDSENHEIKDLGDHELADDAAIS</sequence>
<evidence type="ECO:0000259" key="10">
    <source>
        <dbReference type="Pfam" id="PF03553"/>
    </source>
</evidence>
<name>A0A380MTB0_9GAMM</name>
<evidence type="ECO:0000256" key="9">
    <source>
        <dbReference type="SAM" id="Phobius"/>
    </source>
</evidence>
<dbReference type="GO" id="GO:0005886">
    <property type="term" value="C:plasma membrane"/>
    <property type="evidence" value="ECO:0007669"/>
    <property type="project" value="UniProtKB-SubCell"/>
</dbReference>
<dbReference type="NCBIfam" id="TIGR00931">
    <property type="entry name" value="antiport_nhaC"/>
    <property type="match status" value="1"/>
</dbReference>
<evidence type="ECO:0000256" key="2">
    <source>
        <dbReference type="ARBA" id="ARBA00022448"/>
    </source>
</evidence>
<gene>
    <name evidence="11" type="primary">nhaC</name>
    <name evidence="11" type="ORF">NCTC13337_01613</name>
</gene>
<keyword evidence="4" id="KW-1003">Cell membrane</keyword>
<feature type="transmembrane region" description="Helical" evidence="9">
    <location>
        <begin position="255"/>
        <end position="274"/>
    </location>
</feature>
<evidence type="ECO:0000256" key="3">
    <source>
        <dbReference type="ARBA" id="ARBA00022449"/>
    </source>
</evidence>
<dbReference type="Proteomes" id="UP000254601">
    <property type="component" value="Unassembled WGS sequence"/>
</dbReference>
<dbReference type="PANTHER" id="PTHR33451">
    <property type="entry name" value="MALATE-2H(+)/NA(+)-LACTATE ANTIPORTER"/>
    <property type="match status" value="1"/>
</dbReference>
<dbReference type="AlphaFoldDB" id="A0A380MTB0"/>
<evidence type="ECO:0000256" key="7">
    <source>
        <dbReference type="ARBA" id="ARBA00023136"/>
    </source>
</evidence>
<keyword evidence="3" id="KW-0050">Antiport</keyword>
<feature type="transmembrane region" description="Helical" evidence="9">
    <location>
        <begin position="94"/>
        <end position="121"/>
    </location>
</feature>
<dbReference type="EMBL" id="UHIC01000001">
    <property type="protein sequence ID" value="SUO95849.1"/>
    <property type="molecule type" value="Genomic_DNA"/>
</dbReference>
<evidence type="ECO:0000256" key="4">
    <source>
        <dbReference type="ARBA" id="ARBA00022475"/>
    </source>
</evidence>
<reference evidence="11 12" key="1">
    <citation type="submission" date="2018-06" db="EMBL/GenBank/DDBJ databases">
        <authorList>
            <consortium name="Pathogen Informatics"/>
            <person name="Doyle S."/>
        </authorList>
    </citation>
    <scope>NUCLEOTIDE SEQUENCE [LARGE SCALE GENOMIC DNA]</scope>
    <source>
        <strain evidence="11 12">NCTC13337</strain>
    </source>
</reference>
<dbReference type="InterPro" id="IPR018461">
    <property type="entry name" value="Na/H_Antiport_NhaC-like_C"/>
</dbReference>
<proteinExistence type="inferred from homology"/>
<feature type="domain" description="Na+/H+ antiporter NhaC-like C-terminal" evidence="10">
    <location>
        <begin position="181"/>
        <end position="482"/>
    </location>
</feature>
<evidence type="ECO:0000256" key="6">
    <source>
        <dbReference type="ARBA" id="ARBA00022989"/>
    </source>
</evidence>
<feature type="transmembrane region" description="Helical" evidence="9">
    <location>
        <begin position="279"/>
        <end position="296"/>
    </location>
</feature>
<feature type="transmembrane region" description="Helical" evidence="9">
    <location>
        <begin position="216"/>
        <end position="235"/>
    </location>
</feature>